<dbReference type="AlphaFoldDB" id="A0A0C9XTI1"/>
<organism evidence="2 3">
    <name type="scientific">Laccaria amethystina LaAM-08-1</name>
    <dbReference type="NCBI Taxonomy" id="1095629"/>
    <lineage>
        <taxon>Eukaryota</taxon>
        <taxon>Fungi</taxon>
        <taxon>Dikarya</taxon>
        <taxon>Basidiomycota</taxon>
        <taxon>Agaricomycotina</taxon>
        <taxon>Agaricomycetes</taxon>
        <taxon>Agaricomycetidae</taxon>
        <taxon>Agaricales</taxon>
        <taxon>Agaricineae</taxon>
        <taxon>Hydnangiaceae</taxon>
        <taxon>Laccaria</taxon>
    </lineage>
</organism>
<dbReference type="HOGENOM" id="CLU_2139396_0_0_1"/>
<evidence type="ECO:0000259" key="1">
    <source>
        <dbReference type="PROSITE" id="PS50011"/>
    </source>
</evidence>
<sequence length="101" mass="11428">LHQIASAHPGVVTLHHIVEHLSHTYHIMDYALDHSRKFSSYLGDDALIKDISLQLLDAADYCHTLGIYRRDLKPENVLCFDDGLRVAITDFGLVTTEKVSR</sequence>
<reference evidence="2 3" key="1">
    <citation type="submission" date="2014-04" db="EMBL/GenBank/DDBJ databases">
        <authorList>
            <consortium name="DOE Joint Genome Institute"/>
            <person name="Kuo A."/>
            <person name="Kohler A."/>
            <person name="Nagy L.G."/>
            <person name="Floudas D."/>
            <person name="Copeland A."/>
            <person name="Barry K.W."/>
            <person name="Cichocki N."/>
            <person name="Veneault-Fourrey C."/>
            <person name="LaButti K."/>
            <person name="Lindquist E.A."/>
            <person name="Lipzen A."/>
            <person name="Lundell T."/>
            <person name="Morin E."/>
            <person name="Murat C."/>
            <person name="Sun H."/>
            <person name="Tunlid A."/>
            <person name="Henrissat B."/>
            <person name="Grigoriev I.V."/>
            <person name="Hibbett D.S."/>
            <person name="Martin F."/>
            <person name="Nordberg H.P."/>
            <person name="Cantor M.N."/>
            <person name="Hua S.X."/>
        </authorList>
    </citation>
    <scope>NUCLEOTIDE SEQUENCE [LARGE SCALE GENOMIC DNA]</scope>
    <source>
        <strain evidence="2 3">LaAM-08-1</strain>
    </source>
</reference>
<evidence type="ECO:0000313" key="2">
    <source>
        <dbReference type="EMBL" id="KIK04979.1"/>
    </source>
</evidence>
<accession>A0A0C9XTI1</accession>
<evidence type="ECO:0000313" key="3">
    <source>
        <dbReference type="Proteomes" id="UP000054477"/>
    </source>
</evidence>
<dbReference type="STRING" id="1095629.A0A0C9XTI1"/>
<dbReference type="Proteomes" id="UP000054477">
    <property type="component" value="Unassembled WGS sequence"/>
</dbReference>
<feature type="non-terminal residue" evidence="2">
    <location>
        <position position="1"/>
    </location>
</feature>
<proteinExistence type="predicted"/>
<dbReference type="EMBL" id="KN838564">
    <property type="protein sequence ID" value="KIK04979.1"/>
    <property type="molecule type" value="Genomic_DNA"/>
</dbReference>
<dbReference type="OrthoDB" id="541276at2759"/>
<dbReference type="PROSITE" id="PS50011">
    <property type="entry name" value="PROTEIN_KINASE_DOM"/>
    <property type="match status" value="1"/>
</dbReference>
<dbReference type="GO" id="GO:0005524">
    <property type="term" value="F:ATP binding"/>
    <property type="evidence" value="ECO:0007669"/>
    <property type="project" value="InterPro"/>
</dbReference>
<dbReference type="PANTHER" id="PTHR44167">
    <property type="entry name" value="OVARIAN-SPECIFIC SERINE/THREONINE-PROTEIN KINASE LOK-RELATED"/>
    <property type="match status" value="1"/>
</dbReference>
<dbReference type="Gene3D" id="1.10.510.10">
    <property type="entry name" value="Transferase(Phosphotransferase) domain 1"/>
    <property type="match status" value="1"/>
</dbReference>
<protein>
    <recommendedName>
        <fullName evidence="1">Protein kinase domain-containing protein</fullName>
    </recommendedName>
</protein>
<dbReference type="PANTHER" id="PTHR44167:SF24">
    <property type="entry name" value="SERINE_THREONINE-PROTEIN KINASE CHK2"/>
    <property type="match status" value="1"/>
</dbReference>
<keyword evidence="3" id="KW-1185">Reference proteome</keyword>
<dbReference type="InterPro" id="IPR000719">
    <property type="entry name" value="Prot_kinase_dom"/>
</dbReference>
<dbReference type="InterPro" id="IPR011009">
    <property type="entry name" value="Kinase-like_dom_sf"/>
</dbReference>
<name>A0A0C9XTI1_9AGAR</name>
<dbReference type="SUPFAM" id="SSF56112">
    <property type="entry name" value="Protein kinase-like (PK-like)"/>
    <property type="match status" value="1"/>
</dbReference>
<dbReference type="GO" id="GO:0004672">
    <property type="term" value="F:protein kinase activity"/>
    <property type="evidence" value="ECO:0007669"/>
    <property type="project" value="InterPro"/>
</dbReference>
<feature type="domain" description="Protein kinase" evidence="1">
    <location>
        <begin position="1"/>
        <end position="101"/>
    </location>
</feature>
<reference evidence="3" key="2">
    <citation type="submission" date="2015-01" db="EMBL/GenBank/DDBJ databases">
        <title>Evolutionary Origins and Diversification of the Mycorrhizal Mutualists.</title>
        <authorList>
            <consortium name="DOE Joint Genome Institute"/>
            <consortium name="Mycorrhizal Genomics Consortium"/>
            <person name="Kohler A."/>
            <person name="Kuo A."/>
            <person name="Nagy L.G."/>
            <person name="Floudas D."/>
            <person name="Copeland A."/>
            <person name="Barry K.W."/>
            <person name="Cichocki N."/>
            <person name="Veneault-Fourrey C."/>
            <person name="LaButti K."/>
            <person name="Lindquist E.A."/>
            <person name="Lipzen A."/>
            <person name="Lundell T."/>
            <person name="Morin E."/>
            <person name="Murat C."/>
            <person name="Riley R."/>
            <person name="Ohm R."/>
            <person name="Sun H."/>
            <person name="Tunlid A."/>
            <person name="Henrissat B."/>
            <person name="Grigoriev I.V."/>
            <person name="Hibbett D.S."/>
            <person name="Martin F."/>
        </authorList>
    </citation>
    <scope>NUCLEOTIDE SEQUENCE [LARGE SCALE GENOMIC DNA]</scope>
    <source>
        <strain evidence="3">LaAM-08-1</strain>
    </source>
</reference>
<dbReference type="Pfam" id="PF00069">
    <property type="entry name" value="Pkinase"/>
    <property type="match status" value="1"/>
</dbReference>
<gene>
    <name evidence="2" type="ORF">K443DRAFT_92054</name>
</gene>